<sequence>MAEKKPAFHEQLAEKIITQLQAGTAPWQRPWDAPPISMPYNESTGKPYRGGNVLNLMLAGYTDPRWLTFNQAKERGYRVNKGEKGSLIQTFRFHEEKQVRDEQGKPVKDDKGNAVIEQTKLNKPIIRTFVVFNAEQMTGLAPLERTEHQWNGVEQIDKLLAASGAQIEHQSGNRAFYSPALDKIVLPLKEQFLDPERYYSTALHELGHWTGHESRLNRPFINAFGSEGYAREELRAEISSLLVGQRLGISHDPGQHMAYVDSWVKILKEDPAEIVRACQDAEKIHNYLSVYLERSADKAEQVKAQSPEKSEQSMKEIYEEKFKLLPRDSQDVFMTMEVLMRDVVKHMPADQQTQAYERFYTAQAHAVDAVLKQDQELEVER</sequence>
<dbReference type="Proteomes" id="UP000005267">
    <property type="component" value="Plasmid pWTk445"/>
</dbReference>
<organism evidence="3 4">
    <name type="scientific">Advenella kashmirensis (strain DSM 17095 / LMG 22695 / WT001)</name>
    <name type="common">Tetrathiobacter kashmirensis</name>
    <dbReference type="NCBI Taxonomy" id="1036672"/>
    <lineage>
        <taxon>Bacteria</taxon>
        <taxon>Pseudomonadati</taxon>
        <taxon>Pseudomonadota</taxon>
        <taxon>Betaproteobacteria</taxon>
        <taxon>Burkholderiales</taxon>
        <taxon>Alcaligenaceae</taxon>
    </lineage>
</organism>
<evidence type="ECO:0000259" key="2">
    <source>
        <dbReference type="Pfam" id="PF18818"/>
    </source>
</evidence>
<gene>
    <name evidence="3" type="ordered locus">TKWG_25589</name>
</gene>
<dbReference type="InterPro" id="IPR041459">
    <property type="entry name" value="MPTase-PolyVal"/>
</dbReference>
<dbReference type="Pfam" id="PF18818">
    <property type="entry name" value="MPTase-PolyVal"/>
    <property type="match status" value="1"/>
</dbReference>
<keyword evidence="3" id="KW-0614">Plasmid</keyword>
<name>I3UHY7_ADVKW</name>
<dbReference type="InterPro" id="IPR013610">
    <property type="entry name" value="ArdC_N"/>
</dbReference>
<accession>I3UHY7</accession>
<dbReference type="OrthoDB" id="9792687at2"/>
<feature type="domain" description="N-terminal" evidence="1">
    <location>
        <begin position="9"/>
        <end position="132"/>
    </location>
</feature>
<evidence type="ECO:0000259" key="1">
    <source>
        <dbReference type="Pfam" id="PF08401"/>
    </source>
</evidence>
<reference evidence="3 4" key="1">
    <citation type="journal article" date="2011" name="J. Bacteriol.">
        <title>Whole-genome shotgun sequencing of the sulfur-oxidizing chemoautotroph Tetrathiobacter kashmirensis.</title>
        <authorList>
            <person name="Ghosh W."/>
            <person name="George A."/>
            <person name="Agarwal A."/>
            <person name="Raj P."/>
            <person name="Alam M."/>
            <person name="Pyne P."/>
            <person name="Das Gupta S.K."/>
        </authorList>
    </citation>
    <scope>NUCLEOTIDE SEQUENCE [LARGE SCALE GENOMIC DNA]</scope>
    <source>
        <strain evidence="3 4">WT001</strain>
        <plasmid evidence="3">pWTk445</plasmid>
    </source>
</reference>
<dbReference type="Pfam" id="PF08401">
    <property type="entry name" value="ArdcN"/>
    <property type="match status" value="1"/>
</dbReference>
<reference evidence="4" key="2">
    <citation type="journal article" date="2013" name="PLoS ONE">
        <title>Genome implosion elicits host-confinement in Alcaligenaceae: evidence from the comparative genomics of Tetrathiobacter kashmirensis, a pathogen in the making.</title>
        <authorList>
            <person name="Ghosh W."/>
            <person name="Alam M."/>
            <person name="Roy C."/>
            <person name="Pyne P."/>
            <person name="George A."/>
            <person name="Chakraborty R."/>
            <person name="Majumder S."/>
            <person name="Agarwal A."/>
            <person name="Chakraborty S."/>
            <person name="Majumdar S."/>
            <person name="Gupta S.K."/>
        </authorList>
    </citation>
    <scope>NUCLEOTIDE SEQUENCE [LARGE SCALE GENOMIC DNA]</scope>
    <source>
        <strain evidence="4">WT001</strain>
    </source>
</reference>
<dbReference type="KEGG" id="aka:TKWG_25589"/>
<dbReference type="RefSeq" id="WP_014752715.1">
    <property type="nucleotide sequence ID" value="NC_017965.1"/>
</dbReference>
<dbReference type="HOGENOM" id="CLU_041111_3_1_4"/>
<evidence type="ECO:0000313" key="4">
    <source>
        <dbReference type="Proteomes" id="UP000005267"/>
    </source>
</evidence>
<proteinExistence type="predicted"/>
<protein>
    <submittedName>
        <fullName evidence="3">TraC DNA primase</fullName>
    </submittedName>
</protein>
<dbReference type="EMBL" id="CP003556">
    <property type="protein sequence ID" value="AFK64625.1"/>
    <property type="molecule type" value="Genomic_DNA"/>
</dbReference>
<dbReference type="GO" id="GO:0003697">
    <property type="term" value="F:single-stranded DNA binding"/>
    <property type="evidence" value="ECO:0007669"/>
    <property type="project" value="InterPro"/>
</dbReference>
<evidence type="ECO:0000313" key="3">
    <source>
        <dbReference type="EMBL" id="AFK64625.1"/>
    </source>
</evidence>
<geneLocation type="plasmid" evidence="3 4">
    <name>pWTk445</name>
</geneLocation>
<dbReference type="AlphaFoldDB" id="I3UHY7"/>
<feature type="domain" description="Polyvalent protein metallopeptidase" evidence="2">
    <location>
        <begin position="154"/>
        <end position="279"/>
    </location>
</feature>
<keyword evidence="4" id="KW-1185">Reference proteome</keyword>